<dbReference type="AlphaFoldDB" id="A0AAP0Q4G1"/>
<protein>
    <submittedName>
        <fullName evidence="2">Uncharacterized protein</fullName>
    </submittedName>
</protein>
<dbReference type="Proteomes" id="UP001419268">
    <property type="component" value="Unassembled WGS sequence"/>
</dbReference>
<reference evidence="2 3" key="1">
    <citation type="submission" date="2024-01" db="EMBL/GenBank/DDBJ databases">
        <title>Genome assemblies of Stephania.</title>
        <authorList>
            <person name="Yang L."/>
        </authorList>
    </citation>
    <scope>NUCLEOTIDE SEQUENCE [LARGE SCALE GENOMIC DNA]</scope>
    <source>
        <strain evidence="2">JXDWG</strain>
        <tissue evidence="2">Leaf</tissue>
    </source>
</reference>
<evidence type="ECO:0000256" key="1">
    <source>
        <dbReference type="SAM" id="MobiDB-lite"/>
    </source>
</evidence>
<feature type="compositionally biased region" description="Basic residues" evidence="1">
    <location>
        <begin position="152"/>
        <end position="161"/>
    </location>
</feature>
<organism evidence="2 3">
    <name type="scientific">Stephania cephalantha</name>
    <dbReference type="NCBI Taxonomy" id="152367"/>
    <lineage>
        <taxon>Eukaryota</taxon>
        <taxon>Viridiplantae</taxon>
        <taxon>Streptophyta</taxon>
        <taxon>Embryophyta</taxon>
        <taxon>Tracheophyta</taxon>
        <taxon>Spermatophyta</taxon>
        <taxon>Magnoliopsida</taxon>
        <taxon>Ranunculales</taxon>
        <taxon>Menispermaceae</taxon>
        <taxon>Menispermoideae</taxon>
        <taxon>Cissampelideae</taxon>
        <taxon>Stephania</taxon>
    </lineage>
</organism>
<comment type="caution">
    <text evidence="2">The sequence shown here is derived from an EMBL/GenBank/DDBJ whole genome shotgun (WGS) entry which is preliminary data.</text>
</comment>
<evidence type="ECO:0000313" key="3">
    <source>
        <dbReference type="Proteomes" id="UP001419268"/>
    </source>
</evidence>
<dbReference type="EMBL" id="JBBNAG010000001">
    <property type="protein sequence ID" value="KAK9167020.1"/>
    <property type="molecule type" value="Genomic_DNA"/>
</dbReference>
<sequence>MRCHRARRCERKPPRAAAAAAASPRPRRCCCRATSSLPPFLLAGADVASAPAMPAPSPLPTEPPRLPLLQLIRGLAGAAAAPPRPLPPFLLAGATVRLRAAPLPLTFAAALAAVVASCSSAPLLLADALAGSSSDQPPRAAAGTPFAAGPHLARRSRSRSHHHVARRIHVDRCQINSAFSECAIEFGCPRGSTWSTWTGT</sequence>
<proteinExistence type="predicted"/>
<name>A0AAP0Q4G1_9MAGN</name>
<feature type="region of interest" description="Disordered" evidence="1">
    <location>
        <begin position="134"/>
        <end position="161"/>
    </location>
</feature>
<gene>
    <name evidence="2" type="ORF">Scep_002211</name>
</gene>
<keyword evidence="3" id="KW-1185">Reference proteome</keyword>
<accession>A0AAP0Q4G1</accession>
<evidence type="ECO:0000313" key="2">
    <source>
        <dbReference type="EMBL" id="KAK9167020.1"/>
    </source>
</evidence>